<gene>
    <name evidence="4 6 7" type="ORF">SRAE_X000054100</name>
</gene>
<dbReference type="Pfam" id="PF15903">
    <property type="entry name" value="PL48"/>
    <property type="match status" value="1"/>
</dbReference>
<dbReference type="Proteomes" id="UP000035682">
    <property type="component" value="Unplaced"/>
</dbReference>
<evidence type="ECO:0000256" key="1">
    <source>
        <dbReference type="ARBA" id="ARBA00005744"/>
    </source>
</evidence>
<dbReference type="WormBase" id="SRAE_X000054100">
    <property type="protein sequence ID" value="SRP00830"/>
    <property type="gene ID" value="WBGene00266100"/>
</dbReference>
<reference evidence="4 5" key="1">
    <citation type="submission" date="2014-09" db="EMBL/GenBank/DDBJ databases">
        <authorList>
            <person name="Martin A.A."/>
        </authorList>
    </citation>
    <scope>NUCLEOTIDE SEQUENCE</scope>
    <source>
        <strain evidence="5">ED321</strain>
        <strain evidence="4">ED321 Heterogonic</strain>
    </source>
</reference>
<feature type="region of interest" description="Disordered" evidence="2">
    <location>
        <begin position="677"/>
        <end position="700"/>
    </location>
</feature>
<accession>A0A090LUE1</accession>
<evidence type="ECO:0000313" key="5">
    <source>
        <dbReference type="Proteomes" id="UP000035682"/>
    </source>
</evidence>
<dbReference type="SUPFAM" id="SSF48371">
    <property type="entry name" value="ARM repeat"/>
    <property type="match status" value="1"/>
</dbReference>
<keyword evidence="5" id="KW-1185">Reference proteome</keyword>
<dbReference type="GeneID" id="36383594"/>
<dbReference type="InterPro" id="IPR016024">
    <property type="entry name" value="ARM-type_fold"/>
</dbReference>
<dbReference type="PANTHER" id="PTHR15829">
    <property type="entry name" value="PROTEIN KINASE PKN/PRK1, EFFECTOR"/>
    <property type="match status" value="1"/>
</dbReference>
<dbReference type="InterPro" id="IPR026136">
    <property type="entry name" value="RIPOR3"/>
</dbReference>
<dbReference type="OrthoDB" id="9999654at2759"/>
<dbReference type="STRING" id="34506.A0A090LUE1"/>
<evidence type="ECO:0000313" key="6">
    <source>
        <dbReference type="WBParaSite" id="SRAE_X000054100.1"/>
    </source>
</evidence>
<evidence type="ECO:0000313" key="7">
    <source>
        <dbReference type="WormBase" id="SRAE_X000054100"/>
    </source>
</evidence>
<reference evidence="6" key="2">
    <citation type="submission" date="2020-12" db="UniProtKB">
        <authorList>
            <consortium name="WormBaseParasite"/>
        </authorList>
    </citation>
    <scope>IDENTIFICATION</scope>
</reference>
<dbReference type="CTD" id="36383594"/>
<feature type="domain" description="FAM65 N-terminal" evidence="3">
    <location>
        <begin position="382"/>
        <end position="551"/>
    </location>
</feature>
<protein>
    <submittedName>
        <fullName evidence="4 6">Armadillo-like helical domain and Armadillo-type fold domain-containing protein</fullName>
    </submittedName>
</protein>
<dbReference type="EMBL" id="LN609530">
    <property type="protein sequence ID" value="CEF71214.1"/>
    <property type="molecule type" value="Genomic_DNA"/>
</dbReference>
<proteinExistence type="inferred from homology"/>
<evidence type="ECO:0000256" key="2">
    <source>
        <dbReference type="SAM" id="MobiDB-lite"/>
    </source>
</evidence>
<sequence length="1262" mass="143279">MMNKNERFITLTERLYVGFVKYTTFFEEEIERLEGELEKKQNGLIRNEGISKELLLYDTNDKVNNNLNFVDKEFKEGVQETEYLTNNINKSDEKINYDIKKELQINNSTNKKQIIINEYKTSCESLDKLRLENELELQKENYKIYNIYSEKILTLYYQLKGNYEESSMIVSTTSSLKSLPSNGEQNEVFNDGDNILSDPSFQDSIIKENKKEIPVENTKLYKKSKDSLISRSDSITSTRQSLSNYTLSTTTSLKKQLLASNCVRRTSLINTNQVITSPQGPSNNSKENNIIISNRQFSQTLTSTVGEHSHISKNNIKPLQEEEVCINKNKLTRRFSSKTNINISDTFNNKTITEDCNHSFITPSSSFLTTVTNFIFNSNSLSKSSQLNNKSSLCIELEISNMMGRLQLEIKGIIGFARLTTGDTFEVSFKHGNQKIKSRGKTLPDKTQIWDTTTIMLECLPTHPIEVKVQEVKFFKSKTLSERNFDPSSFFTTTSQLVTMNLNSSGTIKLQFIITWIPLLASKTISNQSTLPTTNLVRSATQLTSMPYSPTITVKNSTSFCVSHPVTRAKSSLGNDNEKNRPRIVLRDKKRNKNKGESNIQKDQWRASTTLLDAAYNNLSKSIPTLDSLSALKELSRSKNNIDNENIFELEDEIPTIEENQRSSKFFSVSMNQLSVPDDTTISRNNGTPSPKAISDNGNVDERHSTEQTIQFNNKDINESFFTSTTSNSSGIGSDVSNNSEQGLKIIDELLGIIDVLRENISILRKNEIVEINAFEAGMLSWESVLKFNRANIIEDRKFGKIAKNRDINSGYSNNKKGNMYTSVNNKESNNHSMIQYDDLDDNVLVESFNNSSISKLSGNIGLNKNTSQYTINRSYCGGNNYSPVISERQYNNSTLSGSCGPSQRRFKQFRDRRKSLGIVFDQMSMSDISNNGIVRPWNNGGDVMSVSEYSFDLYKSATSNSQLDDCLKHHLINALNIVKTLTQIVNRTPFEYKISQLLGNLDNSTLALEEMMLINDNLPNIPNVSNMLSELGVECDIQELWLGICYSLSSFLIIPTKELTIKLYEYVSPIVSVRYPDLVNQVISRFMKVMCDEMYWNTSSVSLYQFISTLRGKKIKTYFENLAHEGWISKKLSSDDCNEIAEIMYRLKNIPMVPPIESLRSIALVLLSEKEESIQPVCLYLVNSNAELAEDLTTCFLALLEDDDEKTRIASCRVLSILKPRNVLKQLEYVMNYDTSEVVRRNAKHALTCIGFNITNESVQC</sequence>
<name>A0A090LUE1_STRRB</name>
<evidence type="ECO:0000259" key="3">
    <source>
        <dbReference type="Pfam" id="PF15903"/>
    </source>
</evidence>
<comment type="similarity">
    <text evidence="1">Belongs to the RIPOR family.</text>
</comment>
<organism evidence="4">
    <name type="scientific">Strongyloides ratti</name>
    <name type="common">Parasitic roundworm</name>
    <dbReference type="NCBI Taxonomy" id="34506"/>
    <lineage>
        <taxon>Eukaryota</taxon>
        <taxon>Metazoa</taxon>
        <taxon>Ecdysozoa</taxon>
        <taxon>Nematoda</taxon>
        <taxon>Chromadorea</taxon>
        <taxon>Rhabditida</taxon>
        <taxon>Tylenchina</taxon>
        <taxon>Panagrolaimomorpha</taxon>
        <taxon>Strongyloidoidea</taxon>
        <taxon>Strongyloididae</taxon>
        <taxon>Strongyloides</taxon>
    </lineage>
</organism>
<dbReference type="AlphaFoldDB" id="A0A090LUE1"/>
<feature type="compositionally biased region" description="Polar residues" evidence="2">
    <location>
        <begin position="677"/>
        <end position="689"/>
    </location>
</feature>
<dbReference type="WBParaSite" id="SRAE_X000054100.1">
    <property type="protein sequence ID" value="SRAE_X000054100.1"/>
    <property type="gene ID" value="WBGene00266100"/>
</dbReference>
<dbReference type="PANTHER" id="PTHR15829:SF13">
    <property type="entry name" value="FAM65 N-TERMINAL DOMAIN-CONTAINING PROTEIN"/>
    <property type="match status" value="1"/>
</dbReference>
<dbReference type="InterPro" id="IPR031780">
    <property type="entry name" value="FAM65_N"/>
</dbReference>
<evidence type="ECO:0000313" key="4">
    <source>
        <dbReference type="EMBL" id="CEF71214.1"/>
    </source>
</evidence>
<dbReference type="RefSeq" id="XP_024510410.1">
    <property type="nucleotide sequence ID" value="XM_024644897.1"/>
</dbReference>